<dbReference type="PANTHER" id="PTHR22803">
    <property type="entry name" value="MANNOSE, PHOSPHOLIPASE, LECTIN RECEPTOR RELATED"/>
    <property type="match status" value="1"/>
</dbReference>
<dbReference type="SMART" id="SM00034">
    <property type="entry name" value="CLECT"/>
    <property type="match status" value="1"/>
</dbReference>
<dbReference type="InterPro" id="IPR016187">
    <property type="entry name" value="CTDL_fold"/>
</dbReference>
<dbReference type="CDD" id="cd00037">
    <property type="entry name" value="CLECT"/>
    <property type="match status" value="1"/>
</dbReference>
<evidence type="ECO:0000313" key="3">
    <source>
        <dbReference type="EMBL" id="NXL96053.1"/>
    </source>
</evidence>
<dbReference type="InterPro" id="IPR016186">
    <property type="entry name" value="C-type_lectin-like/link_sf"/>
</dbReference>
<protein>
    <submittedName>
        <fullName evidence="3">PGCA protein</fullName>
    </submittedName>
</protein>
<keyword evidence="1" id="KW-0732">Signal</keyword>
<dbReference type="AlphaFoldDB" id="A0A7L0WWG7"/>
<dbReference type="SUPFAM" id="SSF56436">
    <property type="entry name" value="C-type lectin-like"/>
    <property type="match status" value="1"/>
</dbReference>
<feature type="non-terminal residue" evidence="3">
    <location>
        <position position="216"/>
    </location>
</feature>
<feature type="chain" id="PRO_5029865412" evidence="1">
    <location>
        <begin position="21"/>
        <end position="216"/>
    </location>
</feature>
<dbReference type="PROSITE" id="PS50041">
    <property type="entry name" value="C_TYPE_LECTIN_2"/>
    <property type="match status" value="1"/>
</dbReference>
<proteinExistence type="predicted"/>
<comment type="caution">
    <text evidence="3">The sequence shown here is derived from an EMBL/GenBank/DDBJ whole genome shotgun (WGS) entry which is preliminary data.</text>
</comment>
<evidence type="ECO:0000313" key="4">
    <source>
        <dbReference type="Proteomes" id="UP000562322"/>
    </source>
</evidence>
<accession>A0A7L0WWG7</accession>
<dbReference type="OrthoDB" id="6337382at2759"/>
<dbReference type="EMBL" id="VXAV01013312">
    <property type="protein sequence ID" value="NXL96053.1"/>
    <property type="molecule type" value="Genomic_DNA"/>
</dbReference>
<dbReference type="Proteomes" id="UP000562322">
    <property type="component" value="Unassembled WGS sequence"/>
</dbReference>
<dbReference type="Gene3D" id="3.10.100.10">
    <property type="entry name" value="Mannose-Binding Protein A, subunit A"/>
    <property type="match status" value="1"/>
</dbReference>
<sequence length="216" mass="24139">MTHPLFFLLFGALVLSSSESADNSTVKHRNARFLFEVLPRLNPESNEIPNPPLPDLSAEQTCRSPCQKGWISYKGHCYVFIQKRMTWTEAEKSCGIERVGSHLASITSAEENEFLCKLTKGQTKTQFWTGGTYQKAILFFFCLQGSLLKWSDGSLITFLQRPLSSIFSAVRGLFNNLFNTKICLAVNIGGGGEWNGSPCSTKLPFICSYKPDLVHL</sequence>
<feature type="domain" description="C-type lectin" evidence="2">
    <location>
        <begin position="73"/>
        <end position="208"/>
    </location>
</feature>
<dbReference type="InterPro" id="IPR050111">
    <property type="entry name" value="C-type_lectin/snaclec_domain"/>
</dbReference>
<dbReference type="InterPro" id="IPR001304">
    <property type="entry name" value="C-type_lectin-like"/>
</dbReference>
<evidence type="ECO:0000259" key="2">
    <source>
        <dbReference type="PROSITE" id="PS50041"/>
    </source>
</evidence>
<dbReference type="Pfam" id="PF00059">
    <property type="entry name" value="Lectin_C"/>
    <property type="match status" value="1"/>
</dbReference>
<feature type="non-terminal residue" evidence="3">
    <location>
        <position position="1"/>
    </location>
</feature>
<reference evidence="3 4" key="1">
    <citation type="submission" date="2019-09" db="EMBL/GenBank/DDBJ databases">
        <title>Bird 10,000 Genomes (B10K) Project - Family phase.</title>
        <authorList>
            <person name="Zhang G."/>
        </authorList>
    </citation>
    <scope>NUCLEOTIDE SEQUENCE [LARGE SCALE GENOMIC DNA]</scope>
    <source>
        <strain evidence="3">B10K-DU-001-39</strain>
        <tissue evidence="3">Muscle</tissue>
    </source>
</reference>
<name>A0A7L0WWG7_ALELA</name>
<evidence type="ECO:0000256" key="1">
    <source>
        <dbReference type="SAM" id="SignalP"/>
    </source>
</evidence>
<feature type="signal peptide" evidence="1">
    <location>
        <begin position="1"/>
        <end position="20"/>
    </location>
</feature>
<gene>
    <name evidence="3" type="primary">Acan</name>
    <name evidence="3" type="ORF">ALELAT_R05151</name>
</gene>
<organism evidence="3 4">
    <name type="scientific">Alectura lathami</name>
    <name type="common">Australian brush turkey</name>
    <dbReference type="NCBI Taxonomy" id="81907"/>
    <lineage>
        <taxon>Eukaryota</taxon>
        <taxon>Metazoa</taxon>
        <taxon>Chordata</taxon>
        <taxon>Craniata</taxon>
        <taxon>Vertebrata</taxon>
        <taxon>Euteleostomi</taxon>
        <taxon>Archelosauria</taxon>
        <taxon>Archosauria</taxon>
        <taxon>Dinosauria</taxon>
        <taxon>Saurischia</taxon>
        <taxon>Theropoda</taxon>
        <taxon>Coelurosauria</taxon>
        <taxon>Aves</taxon>
        <taxon>Neognathae</taxon>
        <taxon>Galloanserae</taxon>
        <taxon>Galliformes</taxon>
        <taxon>Megapodiidae</taxon>
        <taxon>Alectura</taxon>
    </lineage>
</organism>
<keyword evidence="4" id="KW-1185">Reference proteome</keyword>